<comment type="caution">
    <text evidence="1">The sequence shown here is derived from an EMBL/GenBank/DDBJ whole genome shotgun (WGS) entry which is preliminary data.</text>
</comment>
<keyword evidence="2" id="KW-1185">Reference proteome</keyword>
<reference evidence="1 2" key="1">
    <citation type="submission" date="2021-06" db="EMBL/GenBank/DDBJ databases">
        <authorList>
            <person name="Palmer J.M."/>
        </authorList>
    </citation>
    <scope>NUCLEOTIDE SEQUENCE [LARGE SCALE GENOMIC DNA]</scope>
    <source>
        <strain evidence="1 2">AS_MEX2019</strain>
        <tissue evidence="1">Muscle</tissue>
    </source>
</reference>
<proteinExistence type="predicted"/>
<evidence type="ECO:0000313" key="2">
    <source>
        <dbReference type="Proteomes" id="UP001469553"/>
    </source>
</evidence>
<dbReference type="Proteomes" id="UP001469553">
    <property type="component" value="Unassembled WGS sequence"/>
</dbReference>
<protein>
    <submittedName>
        <fullName evidence="1">Uncharacterized protein</fullName>
    </submittedName>
</protein>
<sequence length="125" mass="13937">MNWLEIIMTKLGIAGVVHPEVVVNKLEEFLEVIGVTSTLSSKDIDLTVITNLEDVVLTCCVQRAIRHLSCSIYPLIASHLHPLSISTSSSVYKLFHSHFPPLDLPVLQHVVVLCCHKLLSFWTGH</sequence>
<dbReference type="EMBL" id="JAHRIP010022921">
    <property type="protein sequence ID" value="MEQ2289357.1"/>
    <property type="molecule type" value="Genomic_DNA"/>
</dbReference>
<name>A0ABV0Y6K2_9TELE</name>
<organism evidence="1 2">
    <name type="scientific">Ameca splendens</name>
    <dbReference type="NCBI Taxonomy" id="208324"/>
    <lineage>
        <taxon>Eukaryota</taxon>
        <taxon>Metazoa</taxon>
        <taxon>Chordata</taxon>
        <taxon>Craniata</taxon>
        <taxon>Vertebrata</taxon>
        <taxon>Euteleostomi</taxon>
        <taxon>Actinopterygii</taxon>
        <taxon>Neopterygii</taxon>
        <taxon>Teleostei</taxon>
        <taxon>Neoteleostei</taxon>
        <taxon>Acanthomorphata</taxon>
        <taxon>Ovalentaria</taxon>
        <taxon>Atherinomorphae</taxon>
        <taxon>Cyprinodontiformes</taxon>
        <taxon>Goodeidae</taxon>
        <taxon>Ameca</taxon>
    </lineage>
</organism>
<evidence type="ECO:0000313" key="1">
    <source>
        <dbReference type="EMBL" id="MEQ2289357.1"/>
    </source>
</evidence>
<gene>
    <name evidence="1" type="ORF">AMECASPLE_032135</name>
</gene>
<accession>A0ABV0Y6K2</accession>